<reference evidence="1" key="1">
    <citation type="submission" date="2018-05" db="EMBL/GenBank/DDBJ databases">
        <authorList>
            <person name="Lanie J.A."/>
            <person name="Ng W.-L."/>
            <person name="Kazmierczak K.M."/>
            <person name="Andrzejewski T.M."/>
            <person name="Davidsen T.M."/>
            <person name="Wayne K.J."/>
            <person name="Tettelin H."/>
            <person name="Glass J.I."/>
            <person name="Rusch D."/>
            <person name="Podicherti R."/>
            <person name="Tsui H.-C.T."/>
            <person name="Winkler M.E."/>
        </authorList>
    </citation>
    <scope>NUCLEOTIDE SEQUENCE</scope>
</reference>
<evidence type="ECO:0000313" key="1">
    <source>
        <dbReference type="EMBL" id="SUZ49928.1"/>
    </source>
</evidence>
<dbReference type="EMBL" id="UINC01000144">
    <property type="protein sequence ID" value="SUZ49928.1"/>
    <property type="molecule type" value="Genomic_DNA"/>
</dbReference>
<protein>
    <submittedName>
        <fullName evidence="1">Uncharacterized protein</fullName>
    </submittedName>
</protein>
<dbReference type="GO" id="GO:0005829">
    <property type="term" value="C:cytosol"/>
    <property type="evidence" value="ECO:0007669"/>
    <property type="project" value="TreeGrafter"/>
</dbReference>
<dbReference type="CDD" id="cd03788">
    <property type="entry name" value="GT20_TPS"/>
    <property type="match status" value="1"/>
</dbReference>
<dbReference type="InterPro" id="IPR001830">
    <property type="entry name" value="Glyco_trans_20"/>
</dbReference>
<dbReference type="PANTHER" id="PTHR10788:SF106">
    <property type="entry name" value="BCDNA.GH08860"/>
    <property type="match status" value="1"/>
</dbReference>
<accession>A0A381N8B8</accession>
<dbReference type="PANTHER" id="PTHR10788">
    <property type="entry name" value="TREHALOSE-6-PHOSPHATE SYNTHASE"/>
    <property type="match status" value="1"/>
</dbReference>
<dbReference type="SUPFAM" id="SSF53756">
    <property type="entry name" value="UDP-Glycosyltransferase/glycogen phosphorylase"/>
    <property type="match status" value="1"/>
</dbReference>
<dbReference type="AlphaFoldDB" id="A0A381N8B8"/>
<dbReference type="Gene3D" id="3.40.50.2000">
    <property type="entry name" value="Glycogen Phosphorylase B"/>
    <property type="match status" value="2"/>
</dbReference>
<sequence length="499" mass="56716">MADVNELTELCEAVFSQRPLILVSNRGPVEHQMSGDGWPEARRGSGSVVTAFNSLAQKFEFTWVASAMGEGDRVVSENGQGPHIKSPLPGHEINLRYVVTPRRVYHKYYNILCNPLLWFLQHYMWNPPYNPNVDAAVHDAWESGYIPVNQAFANAVISEAQALEQAPIVIGHDYHLYLMPEFVRKEVPEAVIQHFVHIPWPTPQYWHMIPDYIIRRICESLCTTDLLGFQTIGDVRCFLDTVEEFVPDVTVDRTSHTVARNGRTTSVKVYPISINVEEVQRIANTPRALDYENRLSADTGDVTIVRIDRAEPNKNIVRGFRAYELMLTRYPELKGKVKFLAFLVPSRTHIRQYQRYMDEIQQVIQQINNNHGTDDWQPIVPFIENNYTQAIAGMKLYDVLLVNTIIEGMNLVAKEGPVVNNRDGVLVLSHSSGVYQQLSDGAISVSPTDIEGTMEALHQAITMSAEDRKARAARMLNSVCREDINHWLYQQMNDISGIL</sequence>
<dbReference type="Pfam" id="PF00982">
    <property type="entry name" value="Glyco_transf_20"/>
    <property type="match status" value="1"/>
</dbReference>
<dbReference type="GO" id="GO:0005992">
    <property type="term" value="P:trehalose biosynthetic process"/>
    <property type="evidence" value="ECO:0007669"/>
    <property type="project" value="InterPro"/>
</dbReference>
<gene>
    <name evidence="1" type="ORF">METZ01_LOCUS2782</name>
</gene>
<proteinExistence type="predicted"/>
<dbReference type="GO" id="GO:0004805">
    <property type="term" value="F:trehalose-phosphatase activity"/>
    <property type="evidence" value="ECO:0007669"/>
    <property type="project" value="TreeGrafter"/>
</dbReference>
<organism evidence="1">
    <name type="scientific">marine metagenome</name>
    <dbReference type="NCBI Taxonomy" id="408172"/>
    <lineage>
        <taxon>unclassified sequences</taxon>
        <taxon>metagenomes</taxon>
        <taxon>ecological metagenomes</taxon>
    </lineage>
</organism>
<dbReference type="GO" id="GO:0003825">
    <property type="term" value="F:alpha,alpha-trehalose-phosphate synthase (UDP-forming) activity"/>
    <property type="evidence" value="ECO:0007669"/>
    <property type="project" value="TreeGrafter"/>
</dbReference>
<name>A0A381N8B8_9ZZZZ</name>